<evidence type="ECO:0000256" key="1">
    <source>
        <dbReference type="SAM" id="MobiDB-lite"/>
    </source>
</evidence>
<dbReference type="Pfam" id="PF05292">
    <property type="entry name" value="MCD"/>
    <property type="match status" value="1"/>
</dbReference>
<feature type="non-terminal residue" evidence="4">
    <location>
        <position position="272"/>
    </location>
</feature>
<dbReference type="PANTHER" id="PTHR28641:SF1">
    <property type="entry name" value="MALONYL-COA DECARBOXYLASE, MITOCHONDRIAL"/>
    <property type="match status" value="1"/>
</dbReference>
<feature type="region of interest" description="Disordered" evidence="1">
    <location>
        <begin position="238"/>
        <end position="259"/>
    </location>
</feature>
<keyword evidence="5" id="KW-1185">Reference proteome</keyword>
<evidence type="ECO:0000259" key="3">
    <source>
        <dbReference type="Pfam" id="PF17408"/>
    </source>
</evidence>
<dbReference type="InterPro" id="IPR042303">
    <property type="entry name" value="Malonyl_CoA_deC_C_sf"/>
</dbReference>
<dbReference type="PANTHER" id="PTHR28641">
    <property type="match status" value="1"/>
</dbReference>
<dbReference type="InterPro" id="IPR038351">
    <property type="entry name" value="MCD_N_sf"/>
</dbReference>
<dbReference type="Gene3D" id="1.20.140.90">
    <property type="entry name" value="Malonyl-CoA decarboxylase, oligemerization domain"/>
    <property type="match status" value="1"/>
</dbReference>
<reference evidence="4 5" key="1">
    <citation type="submission" date="2019-01" db="EMBL/GenBank/DDBJ databases">
        <title>A draft genome assembly of the solar-powered sea slug Elysia chlorotica.</title>
        <authorList>
            <person name="Cai H."/>
            <person name="Li Q."/>
            <person name="Fang X."/>
            <person name="Li J."/>
            <person name="Curtis N.E."/>
            <person name="Altenburger A."/>
            <person name="Shibata T."/>
            <person name="Feng M."/>
            <person name="Maeda T."/>
            <person name="Schwartz J.A."/>
            <person name="Shigenobu S."/>
            <person name="Lundholm N."/>
            <person name="Nishiyama T."/>
            <person name="Yang H."/>
            <person name="Hasebe M."/>
            <person name="Li S."/>
            <person name="Pierce S.K."/>
            <person name="Wang J."/>
        </authorList>
    </citation>
    <scope>NUCLEOTIDE SEQUENCE [LARGE SCALE GENOMIC DNA]</scope>
    <source>
        <strain evidence="4">EC2010</strain>
        <tissue evidence="4">Whole organism of an adult</tissue>
    </source>
</reference>
<dbReference type="Proteomes" id="UP000271974">
    <property type="component" value="Unassembled WGS sequence"/>
</dbReference>
<evidence type="ECO:0008006" key="6">
    <source>
        <dbReference type="Google" id="ProtNLM"/>
    </source>
</evidence>
<sequence length="272" mass="29836">MAGQVDIKDFLRSTFTDLDSNLLASEAKCKDFMSFYGGLVSDKRGSFLGELAETYGFNSQKCMALAAESGQGDGEAALLTMADKLRVSLQPRYRLLFTLVGRVDGGLQFLVNLRADVLGLTRQRSNTAVEAALFQELNVCLRELLTLWFSPGFLDVQRVTWDSPCELVQQVCKFEAVHPVASWQDIKRRVGTNRRVFAFTHRAMPNVPVVVLHVGLAPKISASLHSLLEKPSLCDSDTTAAGKGGGQAKEEREDPTNTHAAVFYSITSTQKG</sequence>
<evidence type="ECO:0000313" key="4">
    <source>
        <dbReference type="EMBL" id="RUS90185.1"/>
    </source>
</evidence>
<dbReference type="GO" id="GO:0050080">
    <property type="term" value="F:malonyl-CoA decarboxylase activity"/>
    <property type="evidence" value="ECO:0007669"/>
    <property type="project" value="InterPro"/>
</dbReference>
<dbReference type="STRING" id="188477.A0A3S1I161"/>
<gene>
    <name evidence="4" type="ORF">EGW08_002064</name>
</gene>
<dbReference type="InterPro" id="IPR038917">
    <property type="entry name" value="Malonyl_CoA_deC"/>
</dbReference>
<protein>
    <recommendedName>
        <fullName evidence="6">Malonyl-CoA decarboxylase C-terminal domain-containing protein</fullName>
    </recommendedName>
</protein>
<dbReference type="InterPro" id="IPR035372">
    <property type="entry name" value="MCD_N"/>
</dbReference>
<dbReference type="GO" id="GO:0006085">
    <property type="term" value="P:acetyl-CoA biosynthetic process"/>
    <property type="evidence" value="ECO:0007669"/>
    <property type="project" value="TreeGrafter"/>
</dbReference>
<dbReference type="Pfam" id="PF17408">
    <property type="entry name" value="MCD_N"/>
    <property type="match status" value="1"/>
</dbReference>
<dbReference type="InterPro" id="IPR007956">
    <property type="entry name" value="Malonyl_CoA_deC_C"/>
</dbReference>
<evidence type="ECO:0000259" key="2">
    <source>
        <dbReference type="Pfam" id="PF05292"/>
    </source>
</evidence>
<dbReference type="GO" id="GO:0005782">
    <property type="term" value="C:peroxisomal matrix"/>
    <property type="evidence" value="ECO:0007669"/>
    <property type="project" value="TreeGrafter"/>
</dbReference>
<proteinExistence type="predicted"/>
<dbReference type="GO" id="GO:2001294">
    <property type="term" value="P:malonyl-CoA catabolic process"/>
    <property type="evidence" value="ECO:0007669"/>
    <property type="project" value="TreeGrafter"/>
</dbReference>
<dbReference type="GO" id="GO:0006633">
    <property type="term" value="P:fatty acid biosynthetic process"/>
    <property type="evidence" value="ECO:0007669"/>
    <property type="project" value="InterPro"/>
</dbReference>
<organism evidence="4 5">
    <name type="scientific">Elysia chlorotica</name>
    <name type="common">Eastern emerald elysia</name>
    <name type="synonym">Sea slug</name>
    <dbReference type="NCBI Taxonomy" id="188477"/>
    <lineage>
        <taxon>Eukaryota</taxon>
        <taxon>Metazoa</taxon>
        <taxon>Spiralia</taxon>
        <taxon>Lophotrochozoa</taxon>
        <taxon>Mollusca</taxon>
        <taxon>Gastropoda</taxon>
        <taxon>Heterobranchia</taxon>
        <taxon>Euthyneura</taxon>
        <taxon>Panpulmonata</taxon>
        <taxon>Sacoglossa</taxon>
        <taxon>Placobranchoidea</taxon>
        <taxon>Plakobranchidae</taxon>
        <taxon>Elysia</taxon>
    </lineage>
</organism>
<comment type="caution">
    <text evidence="4">The sequence shown here is derived from an EMBL/GenBank/DDBJ whole genome shotgun (WGS) entry which is preliminary data.</text>
</comment>
<feature type="domain" description="Malonyl-CoA decarboxylase C-terminal" evidence="2">
    <location>
        <begin position="152"/>
        <end position="272"/>
    </location>
</feature>
<dbReference type="Gene3D" id="3.40.630.150">
    <property type="entry name" value="Malonyl-CoA decarboxylase, catalytic domain"/>
    <property type="match status" value="1"/>
</dbReference>
<dbReference type="AlphaFoldDB" id="A0A3S1I161"/>
<name>A0A3S1I161_ELYCH</name>
<evidence type="ECO:0000313" key="5">
    <source>
        <dbReference type="Proteomes" id="UP000271974"/>
    </source>
</evidence>
<dbReference type="OrthoDB" id="426718at2759"/>
<feature type="domain" description="Malonyl-CoA decarboxylase N-terminal" evidence="3">
    <location>
        <begin position="77"/>
        <end position="149"/>
    </location>
</feature>
<dbReference type="GO" id="GO:0005759">
    <property type="term" value="C:mitochondrial matrix"/>
    <property type="evidence" value="ECO:0007669"/>
    <property type="project" value="TreeGrafter"/>
</dbReference>
<accession>A0A3S1I161</accession>
<dbReference type="EMBL" id="RQTK01000038">
    <property type="protein sequence ID" value="RUS90185.1"/>
    <property type="molecule type" value="Genomic_DNA"/>
</dbReference>